<proteinExistence type="inferred from homology"/>
<sequence>MTESGIRACAERDASGGPVCDEAADERVALSLSVSFHVGDDFSENPGTLHVTTRRLVWFPDDETRGGYDVPFRAVAMHAVSSDASEGFRPCIYAQIEGGAPEGWRMTEDAAAKEEDGSAEDDDPDALEDTTELRLAPADPAALGALFKALCDCAALNPDPHDEMHETEDDDDDLYYDESEMATGAGAAARIEALRRFDDQLVVSADLERHVADDPGRFEDDE</sequence>
<comment type="similarity">
    <text evidence="3">Belongs to the pICln (TC 1.A.47) family.</text>
</comment>
<dbReference type="PRINTS" id="PR01348">
    <property type="entry name" value="ICLNCHANNEL"/>
</dbReference>
<dbReference type="InterPro" id="IPR003521">
    <property type="entry name" value="ICln"/>
</dbReference>
<dbReference type="InterPro" id="IPR039924">
    <property type="entry name" value="ICln/Lot5/Saf5"/>
</dbReference>
<gene>
    <name evidence="6" type="ORF">MSP1401_LOCUS1434</name>
</gene>
<dbReference type="PANTHER" id="PTHR21399">
    <property type="entry name" value="CHLORIDE CONDUCTANCE REGULATORY PROTEIN ICLN"/>
    <property type="match status" value="1"/>
</dbReference>
<evidence type="ECO:0000256" key="4">
    <source>
        <dbReference type="ARBA" id="ARBA00022490"/>
    </source>
</evidence>
<keyword evidence="5" id="KW-0539">Nucleus</keyword>
<dbReference type="GO" id="GO:0006884">
    <property type="term" value="P:cell volume homeostasis"/>
    <property type="evidence" value="ECO:0007669"/>
    <property type="project" value="InterPro"/>
</dbReference>
<evidence type="ECO:0000256" key="2">
    <source>
        <dbReference type="ARBA" id="ARBA00004496"/>
    </source>
</evidence>
<dbReference type="GO" id="GO:0034709">
    <property type="term" value="C:methylosome"/>
    <property type="evidence" value="ECO:0007669"/>
    <property type="project" value="InterPro"/>
</dbReference>
<comment type="subcellular location">
    <subcellularLocation>
        <location evidence="2">Cytoplasm</location>
    </subcellularLocation>
    <subcellularLocation>
        <location evidence="1">Nucleus</location>
    </subcellularLocation>
</comment>
<keyword evidence="4" id="KW-0963">Cytoplasm</keyword>
<dbReference type="GO" id="GO:0005829">
    <property type="term" value="C:cytosol"/>
    <property type="evidence" value="ECO:0007669"/>
    <property type="project" value="InterPro"/>
</dbReference>
<protein>
    <recommendedName>
        <fullName evidence="7">Chloride conductance regulatory protein ICln</fullName>
    </recommendedName>
</protein>
<organism evidence="6">
    <name type="scientific">Micromonas pusilla</name>
    <name type="common">Picoplanktonic green alga</name>
    <name type="synonym">Chromulina pusilla</name>
    <dbReference type="NCBI Taxonomy" id="38833"/>
    <lineage>
        <taxon>Eukaryota</taxon>
        <taxon>Viridiplantae</taxon>
        <taxon>Chlorophyta</taxon>
        <taxon>Mamiellophyceae</taxon>
        <taxon>Mamiellales</taxon>
        <taxon>Mamiellaceae</taxon>
        <taxon>Micromonas</taxon>
    </lineage>
</organism>
<evidence type="ECO:0008006" key="7">
    <source>
        <dbReference type="Google" id="ProtNLM"/>
    </source>
</evidence>
<dbReference type="InterPro" id="IPR011993">
    <property type="entry name" value="PH-like_dom_sf"/>
</dbReference>
<evidence type="ECO:0000256" key="1">
    <source>
        <dbReference type="ARBA" id="ARBA00004123"/>
    </source>
</evidence>
<dbReference type="AlphaFoldDB" id="A0A7S0CQW8"/>
<dbReference type="Pfam" id="PF03517">
    <property type="entry name" value="Voldacs"/>
    <property type="match status" value="1"/>
</dbReference>
<reference evidence="6" key="1">
    <citation type="submission" date="2021-01" db="EMBL/GenBank/DDBJ databases">
        <authorList>
            <person name="Corre E."/>
            <person name="Pelletier E."/>
            <person name="Niang G."/>
            <person name="Scheremetjew M."/>
            <person name="Finn R."/>
            <person name="Kale V."/>
            <person name="Holt S."/>
            <person name="Cochrane G."/>
            <person name="Meng A."/>
            <person name="Brown T."/>
            <person name="Cohen L."/>
        </authorList>
    </citation>
    <scope>NUCLEOTIDE SEQUENCE</scope>
    <source>
        <strain evidence="6">CCAC1681</strain>
    </source>
</reference>
<evidence type="ECO:0000256" key="3">
    <source>
        <dbReference type="ARBA" id="ARBA00007054"/>
    </source>
</evidence>
<evidence type="ECO:0000313" key="6">
    <source>
        <dbReference type="EMBL" id="CAD8431391.1"/>
    </source>
</evidence>
<dbReference type="EMBL" id="HBEN01001758">
    <property type="protein sequence ID" value="CAD8431391.1"/>
    <property type="molecule type" value="Transcribed_RNA"/>
</dbReference>
<evidence type="ECO:0000256" key="5">
    <source>
        <dbReference type="ARBA" id="ARBA00023242"/>
    </source>
</evidence>
<dbReference type="GO" id="GO:0000387">
    <property type="term" value="P:spliceosomal snRNP assembly"/>
    <property type="evidence" value="ECO:0007669"/>
    <property type="project" value="InterPro"/>
</dbReference>
<dbReference type="GO" id="GO:0005886">
    <property type="term" value="C:plasma membrane"/>
    <property type="evidence" value="ECO:0007669"/>
    <property type="project" value="InterPro"/>
</dbReference>
<dbReference type="PANTHER" id="PTHR21399:SF0">
    <property type="entry name" value="METHYLOSOME SUBUNIT PICLN"/>
    <property type="match status" value="1"/>
</dbReference>
<dbReference type="GO" id="GO:0005681">
    <property type="term" value="C:spliceosomal complex"/>
    <property type="evidence" value="ECO:0007669"/>
    <property type="project" value="TreeGrafter"/>
</dbReference>
<name>A0A7S0CQW8_MICPS</name>
<dbReference type="GO" id="GO:0034715">
    <property type="term" value="C:pICln-Sm protein complex"/>
    <property type="evidence" value="ECO:0007669"/>
    <property type="project" value="InterPro"/>
</dbReference>
<dbReference type="GO" id="GO:0045292">
    <property type="term" value="P:mRNA cis splicing, via spliceosome"/>
    <property type="evidence" value="ECO:0007669"/>
    <property type="project" value="TreeGrafter"/>
</dbReference>
<dbReference type="GO" id="GO:0006821">
    <property type="term" value="P:chloride transport"/>
    <property type="evidence" value="ECO:0007669"/>
    <property type="project" value="InterPro"/>
</dbReference>
<accession>A0A7S0CQW8</accession>
<dbReference type="Gene3D" id="2.30.29.30">
    <property type="entry name" value="Pleckstrin-homology domain (PH domain)/Phosphotyrosine-binding domain (PTB)"/>
    <property type="match status" value="1"/>
</dbReference>